<dbReference type="RefSeq" id="WP_242863888.1">
    <property type="nucleotide sequence ID" value="NZ_LTBA01000015.1"/>
</dbReference>
<dbReference type="InterPro" id="IPR050922">
    <property type="entry name" value="LytR/CpsA/Psr_CW_biosynth"/>
</dbReference>
<dbReference type="PANTHER" id="PTHR33392">
    <property type="entry name" value="POLYISOPRENYL-TEICHOIC ACID--PEPTIDOGLYCAN TEICHOIC ACID TRANSFERASE TAGU"/>
    <property type="match status" value="1"/>
</dbReference>
<gene>
    <name evidence="5" type="primary">lytR</name>
    <name evidence="5" type="ORF">CLTEP_15450</name>
</gene>
<dbReference type="STRING" id="1121338.CLTEP_15450"/>
<proteinExistence type="inferred from homology"/>
<evidence type="ECO:0000313" key="5">
    <source>
        <dbReference type="EMBL" id="KYH34497.1"/>
    </source>
</evidence>
<dbReference type="Gene3D" id="3.40.630.190">
    <property type="entry name" value="LCP protein"/>
    <property type="match status" value="1"/>
</dbReference>
<evidence type="ECO:0000256" key="2">
    <source>
        <dbReference type="SAM" id="Phobius"/>
    </source>
</evidence>
<dbReference type="Gene3D" id="3.30.70.2390">
    <property type="match status" value="1"/>
</dbReference>
<dbReference type="Proteomes" id="UP000075531">
    <property type="component" value="Unassembled WGS sequence"/>
</dbReference>
<sequence length="433" mass="49330">MSRIEKRKKQESKKRSRRKKATSFLGIFIVLLLVVSIFGAYIGYKLSKVNDNSVDISDVKGNKENGDYNGENNDSSIKKDNFVNVLLMGVDIGTPGVAKSRKRTDTIILLNYNKLIDKVNLISIPRDTYVKINGKPNKINAVHVYGGVPALVETVEKLLDINIDYYAKIDYAGFRELIDAIGGVDMKINRNMYYDDPTQNLHIHFKKGTVVHLNGKKAEEFVRWRKNNDNTGLANGDIGRISNQQLFINKVVDKIKSPEIIFKLPSILNIIPKYVETNMNIDEIIKYGTKLAKINMENIDMITLKGESGYLNGISYYFYDQSKNKDILKMIHDDDYVIIDKKSLKIRVLNATNKRGLAKNFSDFINKEGYTKTFLGNAKSTDVTKMIFYGVDENVAKVVEREFNIHNVEINAKKEGNYDIVIILGRDHDYVNN</sequence>
<evidence type="ECO:0000256" key="1">
    <source>
        <dbReference type="ARBA" id="ARBA00006068"/>
    </source>
</evidence>
<protein>
    <submittedName>
        <fullName evidence="5">Transcriptional regulator LytR</fullName>
    </submittedName>
</protein>
<dbReference type="EMBL" id="LTBA01000015">
    <property type="protein sequence ID" value="KYH34497.1"/>
    <property type="molecule type" value="Genomic_DNA"/>
</dbReference>
<reference evidence="5 6" key="1">
    <citation type="submission" date="2016-02" db="EMBL/GenBank/DDBJ databases">
        <title>Genome sequence of Clostridium tepidiprofundi DSM 19306.</title>
        <authorList>
            <person name="Poehlein A."/>
            <person name="Daniel R."/>
        </authorList>
    </citation>
    <scope>NUCLEOTIDE SEQUENCE [LARGE SCALE GENOMIC DNA]</scope>
    <source>
        <strain evidence="5 6">DSM 19306</strain>
    </source>
</reference>
<dbReference type="AlphaFoldDB" id="A0A151B4B8"/>
<keyword evidence="2" id="KW-0472">Membrane</keyword>
<organism evidence="5 6">
    <name type="scientific">Clostridium tepidiprofundi DSM 19306</name>
    <dbReference type="NCBI Taxonomy" id="1121338"/>
    <lineage>
        <taxon>Bacteria</taxon>
        <taxon>Bacillati</taxon>
        <taxon>Bacillota</taxon>
        <taxon>Clostridia</taxon>
        <taxon>Eubacteriales</taxon>
        <taxon>Clostridiaceae</taxon>
        <taxon>Clostridium</taxon>
    </lineage>
</organism>
<comment type="caution">
    <text evidence="5">The sequence shown here is derived from an EMBL/GenBank/DDBJ whole genome shotgun (WGS) entry which is preliminary data.</text>
</comment>
<keyword evidence="6" id="KW-1185">Reference proteome</keyword>
<keyword evidence="2" id="KW-0812">Transmembrane</keyword>
<dbReference type="PANTHER" id="PTHR33392:SF6">
    <property type="entry name" value="POLYISOPRENYL-TEICHOIC ACID--PEPTIDOGLYCAN TEICHOIC ACID TRANSFERASE TAGU"/>
    <property type="match status" value="1"/>
</dbReference>
<dbReference type="InterPro" id="IPR004474">
    <property type="entry name" value="LytR_CpsA_psr"/>
</dbReference>
<evidence type="ECO:0000259" key="4">
    <source>
        <dbReference type="Pfam" id="PF13399"/>
    </source>
</evidence>
<dbReference type="Pfam" id="PF03816">
    <property type="entry name" value="LytR_cpsA_psr"/>
    <property type="match status" value="1"/>
</dbReference>
<feature type="transmembrane region" description="Helical" evidence="2">
    <location>
        <begin position="21"/>
        <end position="44"/>
    </location>
</feature>
<feature type="domain" description="LytR/CpsA/Psr regulator C-terminal" evidence="4">
    <location>
        <begin position="344"/>
        <end position="427"/>
    </location>
</feature>
<name>A0A151B4B8_9CLOT</name>
<evidence type="ECO:0000259" key="3">
    <source>
        <dbReference type="Pfam" id="PF03816"/>
    </source>
</evidence>
<accession>A0A151B4B8</accession>
<keyword evidence="2" id="KW-1133">Transmembrane helix</keyword>
<evidence type="ECO:0000313" key="6">
    <source>
        <dbReference type="Proteomes" id="UP000075531"/>
    </source>
</evidence>
<dbReference type="NCBIfam" id="TIGR00350">
    <property type="entry name" value="lytR_cpsA_psr"/>
    <property type="match status" value="1"/>
</dbReference>
<dbReference type="PATRIC" id="fig|1121338.3.peg.1590"/>
<dbReference type="InterPro" id="IPR027381">
    <property type="entry name" value="LytR/CpsA/Psr_C"/>
</dbReference>
<comment type="similarity">
    <text evidence="1">Belongs to the LytR/CpsA/Psr (LCP) family.</text>
</comment>
<dbReference type="Pfam" id="PF13399">
    <property type="entry name" value="LytR_C"/>
    <property type="match status" value="1"/>
</dbReference>
<feature type="domain" description="Cell envelope-related transcriptional attenuator" evidence="3">
    <location>
        <begin position="103"/>
        <end position="256"/>
    </location>
</feature>